<evidence type="ECO:0000313" key="2">
    <source>
        <dbReference type="EMBL" id="KIM96643.1"/>
    </source>
</evidence>
<sequence>MAQRIFIPCRSNHDLIKVANLACKEQIGREYDPMADYLRYVGVFDLTQNRKCQVLVDCDSTVTSSPREVYLSCYNSNLMVLDSVLMRTPSSLSRINTPQGLPQRLKKDFAWGKRGPAPNDAGLHQKVGGIRSDEGDGGHRG</sequence>
<reference evidence="2 3" key="1">
    <citation type="submission" date="2014-04" db="EMBL/GenBank/DDBJ databases">
        <authorList>
            <consortium name="DOE Joint Genome Institute"/>
            <person name="Kuo A."/>
            <person name="Martino E."/>
            <person name="Perotto S."/>
            <person name="Kohler A."/>
            <person name="Nagy L.G."/>
            <person name="Floudas D."/>
            <person name="Copeland A."/>
            <person name="Barry K.W."/>
            <person name="Cichocki N."/>
            <person name="Veneault-Fourrey C."/>
            <person name="LaButti K."/>
            <person name="Lindquist E.A."/>
            <person name="Lipzen A."/>
            <person name="Lundell T."/>
            <person name="Morin E."/>
            <person name="Murat C."/>
            <person name="Sun H."/>
            <person name="Tunlid A."/>
            <person name="Henrissat B."/>
            <person name="Grigoriev I.V."/>
            <person name="Hibbett D.S."/>
            <person name="Martin F."/>
            <person name="Nordberg H.P."/>
            <person name="Cantor M.N."/>
            <person name="Hua S.X."/>
        </authorList>
    </citation>
    <scope>NUCLEOTIDE SEQUENCE [LARGE SCALE GENOMIC DNA]</scope>
    <source>
        <strain evidence="2 3">Zn</strain>
    </source>
</reference>
<dbReference type="AlphaFoldDB" id="A0A0C3CCL7"/>
<gene>
    <name evidence="2" type="ORF">OIDMADRAFT_20624</name>
</gene>
<dbReference type="HOGENOM" id="CLU_1825836_0_0_1"/>
<proteinExistence type="predicted"/>
<organism evidence="2 3">
    <name type="scientific">Oidiodendron maius (strain Zn)</name>
    <dbReference type="NCBI Taxonomy" id="913774"/>
    <lineage>
        <taxon>Eukaryota</taxon>
        <taxon>Fungi</taxon>
        <taxon>Dikarya</taxon>
        <taxon>Ascomycota</taxon>
        <taxon>Pezizomycotina</taxon>
        <taxon>Leotiomycetes</taxon>
        <taxon>Leotiomycetes incertae sedis</taxon>
        <taxon>Myxotrichaceae</taxon>
        <taxon>Oidiodendron</taxon>
    </lineage>
</organism>
<name>A0A0C3CCL7_OIDMZ</name>
<dbReference type="OrthoDB" id="10294465at2759"/>
<accession>A0A0C3CCL7</accession>
<dbReference type="Proteomes" id="UP000054321">
    <property type="component" value="Unassembled WGS sequence"/>
</dbReference>
<dbReference type="EMBL" id="KN832883">
    <property type="protein sequence ID" value="KIM96643.1"/>
    <property type="molecule type" value="Genomic_DNA"/>
</dbReference>
<feature type="region of interest" description="Disordered" evidence="1">
    <location>
        <begin position="111"/>
        <end position="141"/>
    </location>
</feature>
<dbReference type="InParanoid" id="A0A0C3CCL7"/>
<feature type="compositionally biased region" description="Basic and acidic residues" evidence="1">
    <location>
        <begin position="131"/>
        <end position="141"/>
    </location>
</feature>
<evidence type="ECO:0000256" key="1">
    <source>
        <dbReference type="SAM" id="MobiDB-lite"/>
    </source>
</evidence>
<protein>
    <submittedName>
        <fullName evidence="2">Uncharacterized protein</fullName>
    </submittedName>
</protein>
<keyword evidence="3" id="KW-1185">Reference proteome</keyword>
<evidence type="ECO:0000313" key="3">
    <source>
        <dbReference type="Proteomes" id="UP000054321"/>
    </source>
</evidence>
<reference evidence="3" key="2">
    <citation type="submission" date="2015-01" db="EMBL/GenBank/DDBJ databases">
        <title>Evolutionary Origins and Diversification of the Mycorrhizal Mutualists.</title>
        <authorList>
            <consortium name="DOE Joint Genome Institute"/>
            <consortium name="Mycorrhizal Genomics Consortium"/>
            <person name="Kohler A."/>
            <person name="Kuo A."/>
            <person name="Nagy L.G."/>
            <person name="Floudas D."/>
            <person name="Copeland A."/>
            <person name="Barry K.W."/>
            <person name="Cichocki N."/>
            <person name="Veneault-Fourrey C."/>
            <person name="LaButti K."/>
            <person name="Lindquist E.A."/>
            <person name="Lipzen A."/>
            <person name="Lundell T."/>
            <person name="Morin E."/>
            <person name="Murat C."/>
            <person name="Riley R."/>
            <person name="Ohm R."/>
            <person name="Sun H."/>
            <person name="Tunlid A."/>
            <person name="Henrissat B."/>
            <person name="Grigoriev I.V."/>
            <person name="Hibbett D.S."/>
            <person name="Martin F."/>
        </authorList>
    </citation>
    <scope>NUCLEOTIDE SEQUENCE [LARGE SCALE GENOMIC DNA]</scope>
    <source>
        <strain evidence="3">Zn</strain>
    </source>
</reference>